<reference evidence="3 4" key="1">
    <citation type="submission" date="2024-09" db="EMBL/GenBank/DDBJ databases">
        <title>Novel species of the genus Pelomonas and Roseateles isolated from streams.</title>
        <authorList>
            <person name="Lu H."/>
        </authorList>
    </citation>
    <scope>NUCLEOTIDE SEQUENCE [LARGE SCALE GENOMIC DNA]</scope>
    <source>
        <strain evidence="3 4">DC23W</strain>
    </source>
</reference>
<gene>
    <name evidence="3" type="ORF">ACG02S_22605</name>
</gene>
<feature type="binding site" evidence="1">
    <location>
        <position position="110"/>
    </location>
    <ligand>
        <name>ATP</name>
        <dbReference type="ChEBI" id="CHEBI:30616"/>
    </ligand>
</feature>
<keyword evidence="3" id="KW-0418">Kinase</keyword>
<keyword evidence="4" id="KW-1185">Reference proteome</keyword>
<keyword evidence="3" id="KW-0808">Transferase</keyword>
<dbReference type="SUPFAM" id="SSF56112">
    <property type="entry name" value="Protein kinase-like (PK-like)"/>
    <property type="match status" value="1"/>
</dbReference>
<dbReference type="Gene3D" id="1.10.510.10">
    <property type="entry name" value="Transferase(Phosphotransferase) domain 1"/>
    <property type="match status" value="1"/>
</dbReference>
<keyword evidence="1" id="KW-0547">Nucleotide-binding</keyword>
<dbReference type="Proteomes" id="UP001606300">
    <property type="component" value="Unassembled WGS sequence"/>
</dbReference>
<evidence type="ECO:0000259" key="2">
    <source>
        <dbReference type="PROSITE" id="PS50011"/>
    </source>
</evidence>
<name>A0ABW7ETE2_9BURK</name>
<accession>A0ABW7ETE2</accession>
<evidence type="ECO:0000256" key="1">
    <source>
        <dbReference type="PROSITE-ProRule" id="PRU10141"/>
    </source>
</evidence>
<dbReference type="PROSITE" id="PS50011">
    <property type="entry name" value="PROTEIN_KINASE_DOM"/>
    <property type="match status" value="1"/>
</dbReference>
<proteinExistence type="predicted"/>
<keyword evidence="1" id="KW-0067">ATP-binding</keyword>
<dbReference type="RefSeq" id="WP_394472755.1">
    <property type="nucleotide sequence ID" value="NZ_JBIGHY010000010.1"/>
</dbReference>
<dbReference type="InterPro" id="IPR000719">
    <property type="entry name" value="Prot_kinase_dom"/>
</dbReference>
<dbReference type="EMBL" id="JBIGHY010000010">
    <property type="protein sequence ID" value="MFG6416692.1"/>
    <property type="molecule type" value="Genomic_DNA"/>
</dbReference>
<organism evidence="3 4">
    <name type="scientific">Pelomonas dachongensis</name>
    <dbReference type="NCBI Taxonomy" id="3299029"/>
    <lineage>
        <taxon>Bacteria</taxon>
        <taxon>Pseudomonadati</taxon>
        <taxon>Pseudomonadota</taxon>
        <taxon>Betaproteobacteria</taxon>
        <taxon>Burkholderiales</taxon>
        <taxon>Sphaerotilaceae</taxon>
        <taxon>Roseateles</taxon>
    </lineage>
</organism>
<evidence type="ECO:0000313" key="3">
    <source>
        <dbReference type="EMBL" id="MFG6416692.1"/>
    </source>
</evidence>
<feature type="domain" description="Protein kinase" evidence="2">
    <location>
        <begin position="71"/>
        <end position="312"/>
    </location>
</feature>
<protein>
    <submittedName>
        <fullName evidence="3">Protein kinase family protein</fullName>
    </submittedName>
</protein>
<comment type="caution">
    <text evidence="3">The sequence shown here is derived from an EMBL/GenBank/DDBJ whole genome shotgun (WGS) entry which is preliminary data.</text>
</comment>
<dbReference type="InterPro" id="IPR011009">
    <property type="entry name" value="Kinase-like_dom_sf"/>
</dbReference>
<sequence>MTAGHGSPSCPQCGGSLPRQALWRAVSCSYCKAVVTLNTRWVERAAFRAAWARAQLRADDGDWVTLAGTDYRLLAPLGRGTTSEAWLAERQGNARLRAVIKLEPPAAAGKQAREATTLQRLQALSGPGSSYFSLRLPQPVAQGLTARGAAIAVRAWPGFWGSLADVMALHPQGLADPRHAVWLWRRVLELLDYLHGQGWCHLDLRPKHWLIHPADHGVHLVGWSRAAPQADPAVDLQQSAWALRAALAGAGEAPPALPARCPAALAQLLRRASEDRDWCRGQGAAGLARQLSAAALADFGPPRFVPFDPQRA</sequence>
<dbReference type="InterPro" id="IPR017441">
    <property type="entry name" value="Protein_kinase_ATP_BS"/>
</dbReference>
<dbReference type="PROSITE" id="PS00107">
    <property type="entry name" value="PROTEIN_KINASE_ATP"/>
    <property type="match status" value="1"/>
</dbReference>
<evidence type="ECO:0000313" key="4">
    <source>
        <dbReference type="Proteomes" id="UP001606300"/>
    </source>
</evidence>
<dbReference type="GO" id="GO:0016301">
    <property type="term" value="F:kinase activity"/>
    <property type="evidence" value="ECO:0007669"/>
    <property type="project" value="UniProtKB-KW"/>
</dbReference>